<dbReference type="Gene3D" id="2.60.120.620">
    <property type="entry name" value="q2cbj1_9rhob like domain"/>
    <property type="match status" value="1"/>
</dbReference>
<dbReference type="InterPro" id="IPR041698">
    <property type="entry name" value="Methyltransf_25"/>
</dbReference>
<evidence type="ECO:0000259" key="5">
    <source>
        <dbReference type="Pfam" id="PF13649"/>
    </source>
</evidence>
<organism evidence="6 7">
    <name type="scientific">Prymnesium parvum</name>
    <name type="common">Toxic golden alga</name>
    <dbReference type="NCBI Taxonomy" id="97485"/>
    <lineage>
        <taxon>Eukaryota</taxon>
        <taxon>Haptista</taxon>
        <taxon>Haptophyta</taxon>
        <taxon>Prymnesiophyceae</taxon>
        <taxon>Prymnesiales</taxon>
        <taxon>Prymnesiaceae</taxon>
        <taxon>Prymnesium</taxon>
    </lineage>
</organism>
<dbReference type="InterPro" id="IPR029063">
    <property type="entry name" value="SAM-dependent_MTases_sf"/>
</dbReference>
<keyword evidence="7" id="KW-1185">Reference proteome</keyword>
<dbReference type="GO" id="GO:1905706">
    <property type="term" value="P:regulation of mitochondrial ATP synthesis coupled proton transport"/>
    <property type="evidence" value="ECO:0007669"/>
    <property type="project" value="TreeGrafter"/>
</dbReference>
<dbReference type="GO" id="GO:0016279">
    <property type="term" value="F:protein-lysine N-methyltransferase activity"/>
    <property type="evidence" value="ECO:0007669"/>
    <property type="project" value="InterPro"/>
</dbReference>
<dbReference type="InterPro" id="IPR026170">
    <property type="entry name" value="FAM173A/B"/>
</dbReference>
<feature type="domain" description="Methyltransferase" evidence="5">
    <location>
        <begin position="64"/>
        <end position="120"/>
    </location>
</feature>
<proteinExistence type="inferred from homology"/>
<dbReference type="Proteomes" id="UP001515480">
    <property type="component" value="Unassembled WGS sequence"/>
</dbReference>
<name>A0AB34IDT0_PRYPA</name>
<keyword evidence="3" id="KW-0808">Transferase</keyword>
<protein>
    <recommendedName>
        <fullName evidence="5">Methyltransferase domain-containing protein</fullName>
    </recommendedName>
</protein>
<keyword evidence="2" id="KW-0489">Methyltransferase</keyword>
<comment type="similarity">
    <text evidence="1">Belongs to the ANT/ATPSC lysine N-methyltransferase family.</text>
</comment>
<dbReference type="Pfam" id="PF13649">
    <property type="entry name" value="Methyltransf_25"/>
    <property type="match status" value="1"/>
</dbReference>
<dbReference type="EMBL" id="JBGBPQ010000030">
    <property type="protein sequence ID" value="KAL1495966.1"/>
    <property type="molecule type" value="Genomic_DNA"/>
</dbReference>
<evidence type="ECO:0000256" key="4">
    <source>
        <dbReference type="ARBA" id="ARBA00022691"/>
    </source>
</evidence>
<reference evidence="6 7" key="1">
    <citation type="journal article" date="2024" name="Science">
        <title>Giant polyketide synthase enzymes in the biosynthesis of giant marine polyether toxins.</title>
        <authorList>
            <person name="Fallon T.R."/>
            <person name="Shende V.V."/>
            <person name="Wierzbicki I.H."/>
            <person name="Pendleton A.L."/>
            <person name="Watervoot N.F."/>
            <person name="Auber R.P."/>
            <person name="Gonzalez D.J."/>
            <person name="Wisecaver J.H."/>
            <person name="Moore B.S."/>
        </authorList>
    </citation>
    <scope>NUCLEOTIDE SEQUENCE [LARGE SCALE GENOMIC DNA]</scope>
    <source>
        <strain evidence="6 7">12B1</strain>
    </source>
</reference>
<dbReference type="PANTHER" id="PTHR13610">
    <property type="entry name" value="METHYLTRANSFERASE DOMAIN-CONTAINING PROTEIN"/>
    <property type="match status" value="1"/>
</dbReference>
<sequence>MDVHSAEQAALLERYYLRESAKQVDARWHANGPHSVSPFVPCASGRIPVALRAARLTSSDVLWDLGCGDGRILLQAAAQYGCTCVGLDIDAACVADARAAAAAHAVDDRCTFLCADMMAFARGSLCGDGGWTTLGAAAEEGLGARRLRAPTAVLLFITSHGLCRLSDFLFGEWSRGAMRVLTCVENPNECFDFEAEDALFGGAGGRPSWPVSLAYEEHGIYVVPPCGVEVSEWERSEPMFAPTPPLGQAAADATEVGVLRGLLSDEEMRALLRLGARMQAAEEGGGAEGEGVAAAASAAAGAAEEEGGGLVMDWSAAEDDIVGVAEDAIHSSYAHRVVHLHRGGEVQKEMPRLLERLLSRIYAEDAQRWKLLLGRPVSVRSVELHTYRPGGSVADPQHRDSGSLLTLSVLLSEPSSYTGAKFTYISVGSSEEVVEPQLSCGDGVLFVSEKRHNVSTLETGVRHSFIIELWEGPATRHNRHH</sequence>
<dbReference type="AlphaFoldDB" id="A0AB34IDT0"/>
<keyword evidence="4" id="KW-0949">S-adenosyl-L-methionine</keyword>
<evidence type="ECO:0000313" key="7">
    <source>
        <dbReference type="Proteomes" id="UP001515480"/>
    </source>
</evidence>
<dbReference type="SUPFAM" id="SSF53335">
    <property type="entry name" value="S-adenosyl-L-methionine-dependent methyltransferases"/>
    <property type="match status" value="1"/>
</dbReference>
<comment type="caution">
    <text evidence="6">The sequence shown here is derived from an EMBL/GenBank/DDBJ whole genome shotgun (WGS) entry which is preliminary data.</text>
</comment>
<dbReference type="GO" id="GO:0032259">
    <property type="term" value="P:methylation"/>
    <property type="evidence" value="ECO:0007669"/>
    <property type="project" value="UniProtKB-KW"/>
</dbReference>
<evidence type="ECO:0000256" key="1">
    <source>
        <dbReference type="ARBA" id="ARBA00010633"/>
    </source>
</evidence>
<dbReference type="GO" id="GO:0005739">
    <property type="term" value="C:mitochondrion"/>
    <property type="evidence" value="ECO:0007669"/>
    <property type="project" value="TreeGrafter"/>
</dbReference>
<dbReference type="Gene3D" id="3.40.50.150">
    <property type="entry name" value="Vaccinia Virus protein VP39"/>
    <property type="match status" value="1"/>
</dbReference>
<evidence type="ECO:0000313" key="6">
    <source>
        <dbReference type="EMBL" id="KAL1495966.1"/>
    </source>
</evidence>
<evidence type="ECO:0000256" key="3">
    <source>
        <dbReference type="ARBA" id="ARBA00022679"/>
    </source>
</evidence>
<accession>A0AB34IDT0</accession>
<evidence type="ECO:0000256" key="2">
    <source>
        <dbReference type="ARBA" id="ARBA00022603"/>
    </source>
</evidence>
<dbReference type="PANTHER" id="PTHR13610:SF11">
    <property type="entry name" value="METHYLTRANSFERASE DOMAIN-CONTAINING PROTEIN"/>
    <property type="match status" value="1"/>
</dbReference>
<gene>
    <name evidence="6" type="ORF">AB1Y20_014607</name>
</gene>